<comment type="caution">
    <text evidence="4">The sequence shown here is derived from an EMBL/GenBank/DDBJ whole genome shotgun (WGS) entry which is preliminary data.</text>
</comment>
<dbReference type="PRINTS" id="PR00081">
    <property type="entry name" value="GDHRDH"/>
</dbReference>
<dbReference type="SUPFAM" id="SSF51735">
    <property type="entry name" value="NAD(P)-binding Rossmann-fold domains"/>
    <property type="match status" value="1"/>
</dbReference>
<dbReference type="Pfam" id="PF00106">
    <property type="entry name" value="adh_short"/>
    <property type="match status" value="2"/>
</dbReference>
<dbReference type="PANTHER" id="PTHR43008">
    <property type="entry name" value="BENZIL REDUCTASE"/>
    <property type="match status" value="1"/>
</dbReference>
<keyword evidence="3" id="KW-0560">Oxidoreductase</keyword>
<sequence>MPDQLEDVRPMFDLRSRNYILAGGAQGIGSAVTRAICERGGNVAVMNVQSKPVGGFQSLTERDVVRTAYIQTDVTKQDDLDADFAKALEVLGSIGYRMAAYNASKGGVLMLSKALAVELAPHNIRVNTISPGILESEMTRSVRQSKSKKEGSRCGWHLRCSD</sequence>
<evidence type="ECO:0000313" key="4">
    <source>
        <dbReference type="EMBL" id="KAK9776155.1"/>
    </source>
</evidence>
<dbReference type="PROSITE" id="PS00061">
    <property type="entry name" value="ADH_SHORT"/>
    <property type="match status" value="1"/>
</dbReference>
<evidence type="ECO:0000256" key="3">
    <source>
        <dbReference type="ARBA" id="ARBA00023002"/>
    </source>
</evidence>
<dbReference type="InterPro" id="IPR002347">
    <property type="entry name" value="SDR_fam"/>
</dbReference>
<proteinExistence type="inferred from homology"/>
<dbReference type="PANTHER" id="PTHR43008:SF14">
    <property type="entry name" value="DEHYDROGENASE ARBD, PUTATIVE-RELATED"/>
    <property type="match status" value="1"/>
</dbReference>
<evidence type="ECO:0000313" key="5">
    <source>
        <dbReference type="Proteomes" id="UP001465668"/>
    </source>
</evidence>
<protein>
    <submittedName>
        <fullName evidence="4">Uncharacterized protein</fullName>
    </submittedName>
</protein>
<keyword evidence="2" id="KW-0521">NADP</keyword>
<keyword evidence="5" id="KW-1185">Reference proteome</keyword>
<reference evidence="4 5" key="1">
    <citation type="submission" date="2024-02" db="EMBL/GenBank/DDBJ databases">
        <title>First draft genome assembly of two strains of Seiridium cardinale.</title>
        <authorList>
            <person name="Emiliani G."/>
            <person name="Scali E."/>
        </authorList>
    </citation>
    <scope>NUCLEOTIDE SEQUENCE [LARGE SCALE GENOMIC DNA]</scope>
    <source>
        <strain evidence="4 5">BM-138-000479</strain>
    </source>
</reference>
<dbReference type="EMBL" id="JARVKM010000029">
    <property type="protein sequence ID" value="KAK9776155.1"/>
    <property type="molecule type" value="Genomic_DNA"/>
</dbReference>
<organism evidence="4 5">
    <name type="scientific">Seiridium cardinale</name>
    <dbReference type="NCBI Taxonomy" id="138064"/>
    <lineage>
        <taxon>Eukaryota</taxon>
        <taxon>Fungi</taxon>
        <taxon>Dikarya</taxon>
        <taxon>Ascomycota</taxon>
        <taxon>Pezizomycotina</taxon>
        <taxon>Sordariomycetes</taxon>
        <taxon>Xylariomycetidae</taxon>
        <taxon>Amphisphaeriales</taxon>
        <taxon>Sporocadaceae</taxon>
        <taxon>Seiridium</taxon>
    </lineage>
</organism>
<dbReference type="Gene3D" id="3.40.50.720">
    <property type="entry name" value="NAD(P)-binding Rossmann-like Domain"/>
    <property type="match status" value="2"/>
</dbReference>
<dbReference type="InterPro" id="IPR020904">
    <property type="entry name" value="Sc_DH/Rdtase_CS"/>
</dbReference>
<accession>A0ABR2XRB2</accession>
<gene>
    <name evidence="4" type="ORF">SCAR479_07061</name>
</gene>
<dbReference type="InterPro" id="IPR036291">
    <property type="entry name" value="NAD(P)-bd_dom_sf"/>
</dbReference>
<dbReference type="Proteomes" id="UP001465668">
    <property type="component" value="Unassembled WGS sequence"/>
</dbReference>
<evidence type="ECO:0000256" key="2">
    <source>
        <dbReference type="ARBA" id="ARBA00022857"/>
    </source>
</evidence>
<evidence type="ECO:0000256" key="1">
    <source>
        <dbReference type="ARBA" id="ARBA00006484"/>
    </source>
</evidence>
<comment type="similarity">
    <text evidence="1">Belongs to the short-chain dehydrogenases/reductases (SDR) family.</text>
</comment>
<name>A0ABR2XRB2_9PEZI</name>